<accession>A0AAD9R102</accession>
<evidence type="ECO:0000313" key="2">
    <source>
        <dbReference type="Proteomes" id="UP001249851"/>
    </source>
</evidence>
<dbReference type="EMBL" id="JARQWQ010000007">
    <property type="protein sequence ID" value="KAK2570893.1"/>
    <property type="molecule type" value="Genomic_DNA"/>
</dbReference>
<organism evidence="1 2">
    <name type="scientific">Acropora cervicornis</name>
    <name type="common">Staghorn coral</name>
    <dbReference type="NCBI Taxonomy" id="6130"/>
    <lineage>
        <taxon>Eukaryota</taxon>
        <taxon>Metazoa</taxon>
        <taxon>Cnidaria</taxon>
        <taxon>Anthozoa</taxon>
        <taxon>Hexacorallia</taxon>
        <taxon>Scleractinia</taxon>
        <taxon>Astrocoeniina</taxon>
        <taxon>Acroporidae</taxon>
        <taxon>Acropora</taxon>
    </lineage>
</organism>
<name>A0AAD9R102_ACRCE</name>
<dbReference type="Proteomes" id="UP001249851">
    <property type="component" value="Unassembled WGS sequence"/>
</dbReference>
<dbReference type="AlphaFoldDB" id="A0AAD9R102"/>
<proteinExistence type="predicted"/>
<sequence>MEEEAHKQINGTIITTEDFVTIFTQRNDVFPSASRRVDEFELAVIKVCAKEDPPSVNFCTQQEMLTAKFKVLKAKGLVSISLLVTIARKMRRIIIKSVITFMSSENEKGRIYTQLPFGEELRAFKYGDFSRKLFQKRIKTVKLVEVIDEDDIR</sequence>
<keyword evidence="2" id="KW-1185">Reference proteome</keyword>
<reference evidence="1" key="1">
    <citation type="journal article" date="2023" name="G3 (Bethesda)">
        <title>Whole genome assembly and annotation of the endangered Caribbean coral Acropora cervicornis.</title>
        <authorList>
            <person name="Selwyn J.D."/>
            <person name="Vollmer S.V."/>
        </authorList>
    </citation>
    <scope>NUCLEOTIDE SEQUENCE</scope>
    <source>
        <strain evidence="1">K2</strain>
    </source>
</reference>
<reference evidence="1" key="2">
    <citation type="journal article" date="2023" name="Science">
        <title>Genomic signatures of disease resistance in endangered staghorn corals.</title>
        <authorList>
            <person name="Vollmer S.V."/>
            <person name="Selwyn J.D."/>
            <person name="Despard B.A."/>
            <person name="Roesel C.L."/>
        </authorList>
    </citation>
    <scope>NUCLEOTIDE SEQUENCE</scope>
    <source>
        <strain evidence="1">K2</strain>
    </source>
</reference>
<gene>
    <name evidence="1" type="ORF">P5673_004605</name>
</gene>
<evidence type="ECO:0000313" key="1">
    <source>
        <dbReference type="EMBL" id="KAK2570893.1"/>
    </source>
</evidence>
<protein>
    <submittedName>
        <fullName evidence="1">Uncharacterized protein</fullName>
    </submittedName>
</protein>
<comment type="caution">
    <text evidence="1">The sequence shown here is derived from an EMBL/GenBank/DDBJ whole genome shotgun (WGS) entry which is preliminary data.</text>
</comment>